<feature type="compositionally biased region" description="Low complexity" evidence="4">
    <location>
        <begin position="11"/>
        <end position="21"/>
    </location>
</feature>
<evidence type="ECO:0000256" key="1">
    <source>
        <dbReference type="ARBA" id="ARBA00022723"/>
    </source>
</evidence>
<evidence type="ECO:0000256" key="2">
    <source>
        <dbReference type="ARBA" id="ARBA00022737"/>
    </source>
</evidence>
<evidence type="ECO:0000259" key="5">
    <source>
        <dbReference type="PROSITE" id="PS50222"/>
    </source>
</evidence>
<dbReference type="Proteomes" id="UP000318571">
    <property type="component" value="Chromosome 2"/>
</dbReference>
<dbReference type="STRING" id="6832.A0A553PBN5"/>
<keyword evidence="1" id="KW-0479">Metal-binding</keyword>
<keyword evidence="2" id="KW-0677">Repeat</keyword>
<accession>A0A553PBN5</accession>
<evidence type="ECO:0000313" key="7">
    <source>
        <dbReference type="Proteomes" id="UP000318571"/>
    </source>
</evidence>
<dbReference type="CDD" id="cd00051">
    <property type="entry name" value="EFh"/>
    <property type="match status" value="2"/>
</dbReference>
<dbReference type="Pfam" id="PF13499">
    <property type="entry name" value="EF-hand_7"/>
    <property type="match status" value="1"/>
</dbReference>
<dbReference type="PRINTS" id="PR00450">
    <property type="entry name" value="RECOVERIN"/>
</dbReference>
<feature type="region of interest" description="Disordered" evidence="4">
    <location>
        <begin position="1"/>
        <end position="30"/>
    </location>
</feature>
<protein>
    <recommendedName>
        <fullName evidence="5">EF-hand domain-containing protein</fullName>
    </recommendedName>
</protein>
<evidence type="ECO:0000256" key="3">
    <source>
        <dbReference type="ARBA" id="ARBA00022837"/>
    </source>
</evidence>
<feature type="non-terminal residue" evidence="6">
    <location>
        <position position="604"/>
    </location>
</feature>
<keyword evidence="7" id="KW-1185">Reference proteome</keyword>
<dbReference type="InterPro" id="IPR002048">
    <property type="entry name" value="EF_hand_dom"/>
</dbReference>
<proteinExistence type="predicted"/>
<feature type="domain" description="EF-hand" evidence="5">
    <location>
        <begin position="341"/>
        <end position="376"/>
    </location>
</feature>
<dbReference type="AlphaFoldDB" id="A0A553PBN5"/>
<dbReference type="SUPFAM" id="SSF47473">
    <property type="entry name" value="EF-hand"/>
    <property type="match status" value="1"/>
</dbReference>
<dbReference type="PANTHER" id="PTHR23055">
    <property type="entry name" value="CALCIUM BINDING PROTEINS"/>
    <property type="match status" value="1"/>
</dbReference>
<evidence type="ECO:0000313" key="6">
    <source>
        <dbReference type="EMBL" id="TRY75097.1"/>
    </source>
</evidence>
<dbReference type="EMBL" id="VCGU01000005">
    <property type="protein sequence ID" value="TRY75097.1"/>
    <property type="molecule type" value="Genomic_DNA"/>
</dbReference>
<dbReference type="SMART" id="SM00054">
    <property type="entry name" value="EFh"/>
    <property type="match status" value="3"/>
</dbReference>
<feature type="non-terminal residue" evidence="6">
    <location>
        <position position="1"/>
    </location>
</feature>
<name>A0A553PBN5_TIGCA</name>
<keyword evidence="3" id="KW-0106">Calcium</keyword>
<dbReference type="InterPro" id="IPR011992">
    <property type="entry name" value="EF-hand-dom_pair"/>
</dbReference>
<organism evidence="6 7">
    <name type="scientific">Tigriopus californicus</name>
    <name type="common">Marine copepod</name>
    <dbReference type="NCBI Taxonomy" id="6832"/>
    <lineage>
        <taxon>Eukaryota</taxon>
        <taxon>Metazoa</taxon>
        <taxon>Ecdysozoa</taxon>
        <taxon>Arthropoda</taxon>
        <taxon>Crustacea</taxon>
        <taxon>Multicrustacea</taxon>
        <taxon>Hexanauplia</taxon>
        <taxon>Copepoda</taxon>
        <taxon>Harpacticoida</taxon>
        <taxon>Harpacticidae</taxon>
        <taxon>Tigriopus</taxon>
    </lineage>
</organism>
<dbReference type="GO" id="GO:0005509">
    <property type="term" value="F:calcium ion binding"/>
    <property type="evidence" value="ECO:0007669"/>
    <property type="project" value="InterPro"/>
</dbReference>
<dbReference type="PANTHER" id="PTHR23055:SF69">
    <property type="entry name" value="NEURONAL CALCIUM SENSOR 2"/>
    <property type="match status" value="1"/>
</dbReference>
<dbReference type="InterPro" id="IPR018247">
    <property type="entry name" value="EF_Hand_1_Ca_BS"/>
</dbReference>
<feature type="domain" description="EF-hand" evidence="5">
    <location>
        <begin position="305"/>
        <end position="340"/>
    </location>
</feature>
<evidence type="ECO:0000256" key="4">
    <source>
        <dbReference type="SAM" id="MobiDB-lite"/>
    </source>
</evidence>
<dbReference type="InterPro" id="IPR028846">
    <property type="entry name" value="Recoverin"/>
</dbReference>
<gene>
    <name evidence="6" type="ORF">TCAL_00606</name>
</gene>
<feature type="compositionally biased region" description="Basic residues" evidence="4">
    <location>
        <begin position="1"/>
        <end position="10"/>
    </location>
</feature>
<dbReference type="Gene3D" id="1.10.238.10">
    <property type="entry name" value="EF-hand"/>
    <property type="match status" value="1"/>
</dbReference>
<dbReference type="PROSITE" id="PS50222">
    <property type="entry name" value="EF_HAND_2"/>
    <property type="match status" value="3"/>
</dbReference>
<dbReference type="PROSITE" id="PS00018">
    <property type="entry name" value="EF_HAND_1"/>
    <property type="match status" value="3"/>
</dbReference>
<reference evidence="6 7" key="1">
    <citation type="journal article" date="2018" name="Nat. Ecol. Evol.">
        <title>Genomic signatures of mitonuclear coevolution across populations of Tigriopus californicus.</title>
        <authorList>
            <person name="Barreto F.S."/>
            <person name="Watson E.T."/>
            <person name="Lima T.G."/>
            <person name="Willett C.S."/>
            <person name="Edmands S."/>
            <person name="Li W."/>
            <person name="Burton R.S."/>
        </authorList>
    </citation>
    <scope>NUCLEOTIDE SEQUENCE [LARGE SCALE GENOMIC DNA]</scope>
    <source>
        <strain evidence="6 7">San Diego</strain>
    </source>
</reference>
<feature type="domain" description="EF-hand" evidence="5">
    <location>
        <begin position="398"/>
        <end position="433"/>
    </location>
</feature>
<sequence>RSQGRRRPLLRRSLSFESSDSNDPESVRKKKFKGILPRRRFSQSAIEPIRELLSEIEIQESEKRAKTKASKIDDNILHGLDITDESFRKLSREQQLDILKARSELSAESRGRDWVGLRSLTGANASGWKFQDSFYGNFNVGRRPSMDTAWGRRVYDQYEIECPDNKPKNKYLGDEGLNKEPKELGLWDLIFNPEIISKLEGVQKWDPLYEDKLKEIKKLKIDPTRLLEEVVISDEGDPLNQFKLKFMQTGEYLRPHDMKYCIEKTNFTEEQIIDWFKRFKRDCPDGKLTRDNLRSLFRQAFPDGQAERFTKHVMRIFDSDGNDFLDFKEFLMAMDIATCDTEESKLAWAFKLFDYDNSGCIDVGEMIAIMETLDSLEGNKIKKKVIIDDMGLPDPVLSPEERAHDLFEALDKDGNGVLTMEEFINGYLERNELIAKQDAQEQKRKLNCLIFRGPAVPEDEEGILKEDKAIFTIAVLISKRAGVECESEDIDFVSIRPGNEENTKSAFVRFSDKDMRFKVWNNRLFAKKNGLQMEEYLTVYRQKLLLKCKDLKEQKLIKDVQTKNGDIYAILLQKDPESPKEYEKMLVVTDSHFEALMKATKGQK</sequence>
<comment type="caution">
    <text evidence="6">The sequence shown here is derived from an EMBL/GenBank/DDBJ whole genome shotgun (WGS) entry which is preliminary data.</text>
</comment>